<feature type="compositionally biased region" description="Low complexity" evidence="1">
    <location>
        <begin position="171"/>
        <end position="185"/>
    </location>
</feature>
<sequence>MKPPEGDPDLLRRAGQRCGRLAAELAAVESSLAVAAAGRGMRWSGTAAAAFGARTTEHRRVVADTRVVVERLGALAIAFAEELAEAQRRARTTDANAATSAAADERISLSRARFRRQVRTAQADLIQVRLRLAQPSGRWTGPVVLPPGLGTRPVPLPPGRWTGPLPPPPGSSSRPVTSPGRWAGPVVPPPGLGTHPLPLPAPARAAPVGSAPLTGGTRVPA</sequence>
<protein>
    <submittedName>
        <fullName evidence="2">Uncharacterized protein YbaA (DUF1428 family)</fullName>
    </submittedName>
</protein>
<evidence type="ECO:0000313" key="2">
    <source>
        <dbReference type="EMBL" id="MBB2890866.1"/>
    </source>
</evidence>
<feature type="compositionally biased region" description="Pro residues" evidence="1">
    <location>
        <begin position="186"/>
        <end position="201"/>
    </location>
</feature>
<name>A0A839N5F2_9MICO</name>
<reference evidence="2 3" key="1">
    <citation type="submission" date="2020-08" db="EMBL/GenBank/DDBJ databases">
        <title>Sequencing the genomes of 1000 actinobacteria strains.</title>
        <authorList>
            <person name="Klenk H.-P."/>
        </authorList>
    </citation>
    <scope>NUCLEOTIDE SEQUENCE [LARGE SCALE GENOMIC DNA]</scope>
    <source>
        <strain evidence="2 3">DSM 105369</strain>
    </source>
</reference>
<dbReference type="EMBL" id="JACHVQ010000001">
    <property type="protein sequence ID" value="MBB2890866.1"/>
    <property type="molecule type" value="Genomic_DNA"/>
</dbReference>
<feature type="compositionally biased region" description="Pro residues" evidence="1">
    <location>
        <begin position="154"/>
        <end position="170"/>
    </location>
</feature>
<dbReference type="Proteomes" id="UP000559182">
    <property type="component" value="Unassembled WGS sequence"/>
</dbReference>
<feature type="region of interest" description="Disordered" evidence="1">
    <location>
        <begin position="143"/>
        <end position="221"/>
    </location>
</feature>
<dbReference type="SUPFAM" id="SSF140453">
    <property type="entry name" value="EsxAB dimer-like"/>
    <property type="match status" value="1"/>
</dbReference>
<keyword evidence="3" id="KW-1185">Reference proteome</keyword>
<evidence type="ECO:0000313" key="3">
    <source>
        <dbReference type="Proteomes" id="UP000559182"/>
    </source>
</evidence>
<proteinExistence type="predicted"/>
<dbReference type="InterPro" id="IPR036689">
    <property type="entry name" value="ESAT-6-like_sf"/>
</dbReference>
<gene>
    <name evidence="2" type="ORF">FHU39_000850</name>
</gene>
<organism evidence="2 3">
    <name type="scientific">Flexivirga oryzae</name>
    <dbReference type="NCBI Taxonomy" id="1794944"/>
    <lineage>
        <taxon>Bacteria</taxon>
        <taxon>Bacillati</taxon>
        <taxon>Actinomycetota</taxon>
        <taxon>Actinomycetes</taxon>
        <taxon>Micrococcales</taxon>
        <taxon>Dermacoccaceae</taxon>
        <taxon>Flexivirga</taxon>
    </lineage>
</organism>
<dbReference type="AlphaFoldDB" id="A0A839N5F2"/>
<accession>A0A839N5F2</accession>
<comment type="caution">
    <text evidence="2">The sequence shown here is derived from an EMBL/GenBank/DDBJ whole genome shotgun (WGS) entry which is preliminary data.</text>
</comment>
<evidence type="ECO:0000256" key="1">
    <source>
        <dbReference type="SAM" id="MobiDB-lite"/>
    </source>
</evidence>
<dbReference type="RefSeq" id="WP_183319214.1">
    <property type="nucleotide sequence ID" value="NZ_JACHVQ010000001.1"/>
</dbReference>